<dbReference type="AlphaFoldDB" id="A0A8S2YWB7"/>
<dbReference type="GO" id="GO:0005509">
    <property type="term" value="F:calcium ion binding"/>
    <property type="evidence" value="ECO:0007669"/>
    <property type="project" value="InterPro"/>
</dbReference>
<proteinExistence type="inferred from homology"/>
<gene>
    <name evidence="2" type="ORF">OVA965_LOCUS46057</name>
    <name evidence="3" type="ORF">TMI583_LOCUS50200</name>
</gene>
<evidence type="ECO:0000313" key="2">
    <source>
        <dbReference type="EMBL" id="CAF1680430.1"/>
    </source>
</evidence>
<dbReference type="GO" id="GO:0005975">
    <property type="term" value="P:carbohydrate metabolic process"/>
    <property type="evidence" value="ECO:0007669"/>
    <property type="project" value="InterPro"/>
</dbReference>
<dbReference type="Proteomes" id="UP000682733">
    <property type="component" value="Unassembled WGS sequence"/>
</dbReference>
<dbReference type="InterPro" id="IPR001382">
    <property type="entry name" value="Glyco_hydro_47"/>
</dbReference>
<dbReference type="GO" id="GO:0016020">
    <property type="term" value="C:membrane"/>
    <property type="evidence" value="ECO:0007669"/>
    <property type="project" value="InterPro"/>
</dbReference>
<accession>A0A8S2YWB7</accession>
<evidence type="ECO:0000313" key="3">
    <source>
        <dbReference type="EMBL" id="CAF4572190.1"/>
    </source>
</evidence>
<evidence type="ECO:0000256" key="1">
    <source>
        <dbReference type="ARBA" id="ARBA00007658"/>
    </source>
</evidence>
<protein>
    <submittedName>
        <fullName evidence="3">Uncharacterized protein</fullName>
    </submittedName>
</protein>
<name>A0A8S2YWB7_9BILA</name>
<sequence>AAEESMLRKTPTTNLLYFGEQRSERLDLQMGHLTCFVGGLYGLSSQHISNN</sequence>
<comment type="similarity">
    <text evidence="1">Belongs to the glycosyl hydrolase 47 family.</text>
</comment>
<dbReference type="InterPro" id="IPR036026">
    <property type="entry name" value="Seven-hairpin_glycosidases"/>
</dbReference>
<dbReference type="EMBL" id="CAJNOK010079359">
    <property type="protein sequence ID" value="CAF1680430.1"/>
    <property type="molecule type" value="Genomic_DNA"/>
</dbReference>
<comment type="caution">
    <text evidence="3">The sequence shown here is derived from an EMBL/GenBank/DDBJ whole genome shotgun (WGS) entry which is preliminary data.</text>
</comment>
<dbReference type="SUPFAM" id="SSF48225">
    <property type="entry name" value="Seven-hairpin glycosidases"/>
    <property type="match status" value="1"/>
</dbReference>
<dbReference type="Proteomes" id="UP000677228">
    <property type="component" value="Unassembled WGS sequence"/>
</dbReference>
<organism evidence="3 4">
    <name type="scientific">Didymodactylos carnosus</name>
    <dbReference type="NCBI Taxonomy" id="1234261"/>
    <lineage>
        <taxon>Eukaryota</taxon>
        <taxon>Metazoa</taxon>
        <taxon>Spiralia</taxon>
        <taxon>Gnathifera</taxon>
        <taxon>Rotifera</taxon>
        <taxon>Eurotatoria</taxon>
        <taxon>Bdelloidea</taxon>
        <taxon>Philodinida</taxon>
        <taxon>Philodinidae</taxon>
        <taxon>Didymodactylos</taxon>
    </lineage>
</organism>
<feature type="non-terminal residue" evidence="3">
    <location>
        <position position="51"/>
    </location>
</feature>
<dbReference type="GO" id="GO:0004571">
    <property type="term" value="F:mannosyl-oligosaccharide 1,2-alpha-mannosidase activity"/>
    <property type="evidence" value="ECO:0007669"/>
    <property type="project" value="InterPro"/>
</dbReference>
<dbReference type="Gene3D" id="1.50.10.10">
    <property type="match status" value="1"/>
</dbReference>
<dbReference type="InterPro" id="IPR012341">
    <property type="entry name" value="6hp_glycosidase-like_sf"/>
</dbReference>
<dbReference type="Pfam" id="PF01532">
    <property type="entry name" value="Glyco_hydro_47"/>
    <property type="match status" value="1"/>
</dbReference>
<dbReference type="EMBL" id="CAJOBA010117727">
    <property type="protein sequence ID" value="CAF4572190.1"/>
    <property type="molecule type" value="Genomic_DNA"/>
</dbReference>
<evidence type="ECO:0000313" key="4">
    <source>
        <dbReference type="Proteomes" id="UP000682733"/>
    </source>
</evidence>
<feature type="non-terminal residue" evidence="3">
    <location>
        <position position="1"/>
    </location>
</feature>
<reference evidence="3" key="1">
    <citation type="submission" date="2021-02" db="EMBL/GenBank/DDBJ databases">
        <authorList>
            <person name="Nowell W R."/>
        </authorList>
    </citation>
    <scope>NUCLEOTIDE SEQUENCE</scope>
</reference>